<accession>A0AA49FSW7</accession>
<evidence type="ECO:0000256" key="1">
    <source>
        <dbReference type="SAM" id="MobiDB-lite"/>
    </source>
</evidence>
<proteinExistence type="predicted"/>
<organism evidence="2">
    <name type="scientific">Halyomorpha halys partiti-like virus 1</name>
    <dbReference type="NCBI Taxonomy" id="3051324"/>
    <lineage>
        <taxon>Viruses</taxon>
        <taxon>Riboviria</taxon>
        <taxon>Orthornavirae</taxon>
        <taxon>Pisuviricota</taxon>
        <taxon>Duplopiviricetes</taxon>
        <taxon>Durnavirales</taxon>
        <taxon>Partitiviridae</taxon>
    </lineage>
</organism>
<sequence>MADPNEQYVRTNQPRNDRGFGRGRGRGTRGPRNFGNQNSGISLETVGQLIAGMQQQNQRRGGGGYRGKRDKPKGEITVPVVQTPAPAGPPAPSHLSKTASAEKNDPHWKEAFFPDAGSESAPIPRQNYMISGVDGLDLLTSEYHSAYKSEIPGYSRRVPESALGYYFAVMTYYRLLSVQQLNGVSLKYEEDCFVESIRNGGYMIPEGLQQLLAGIGNVKSDGGDTLKFRMLPIPYKESDENQVRGFFGRVSPRTHFLYKMYPCIAVYAQRIINSIAGGREDWDLPGDIRPDDGLAQHPNSNMLGYGPAPTLNIHQLEFFTDIGLNNYFSSDNGLIHLNLALLNAVQKEINESRKYQLVTLPQTVDGSRSQLPFLITPTDPTEGVEVLSEMKTLMSSQTAASISYYASLFCYRIKHSWIAETPEFVNCNWSIYTFLNGSVPVTWADTVNTAWNGCPEIINLRQFQSNPYLRRNRITHLMRSLLQTT</sequence>
<dbReference type="EMBL" id="OR074977">
    <property type="protein sequence ID" value="WJE88697.1"/>
    <property type="molecule type" value="Genomic_RNA"/>
</dbReference>
<name>A0AA49FSW7_9VIRU</name>
<evidence type="ECO:0000313" key="2">
    <source>
        <dbReference type="EMBL" id="WJE88697.1"/>
    </source>
</evidence>
<feature type="region of interest" description="Disordered" evidence="1">
    <location>
        <begin position="1"/>
        <end position="104"/>
    </location>
</feature>
<protein>
    <submittedName>
        <fullName evidence="2">Uncharacterized protein</fullName>
    </submittedName>
</protein>
<reference evidence="2" key="1">
    <citation type="journal article" date="2023" name="J. Invertebr. Pathol.">
        <title>Distribution and prevalence of viral genomes in Italian populations of the invasive brown marmorated stink bug Halyomorpha halys.</title>
        <authorList>
            <person name="Papa G."/>
            <person name="Abba S."/>
            <person name="Galetto L."/>
            <person name="Parise C."/>
            <person name="Marzachi C."/>
            <person name="Negri I."/>
        </authorList>
    </citation>
    <scope>NUCLEOTIDE SEQUENCE</scope>
    <source>
        <strain evidence="2">SO2</strain>
    </source>
</reference>